<dbReference type="RefSeq" id="WP_189216322.1">
    <property type="nucleotide sequence ID" value="NZ_BMQK01000003.1"/>
</dbReference>
<organism evidence="2 3">
    <name type="scientific">Streptomyces ruber</name>
    <dbReference type="NCBI Taxonomy" id="83378"/>
    <lineage>
        <taxon>Bacteria</taxon>
        <taxon>Bacillati</taxon>
        <taxon>Actinomycetota</taxon>
        <taxon>Actinomycetes</taxon>
        <taxon>Kitasatosporales</taxon>
        <taxon>Streptomycetaceae</taxon>
        <taxon>Streptomyces</taxon>
    </lineage>
</organism>
<dbReference type="EMBL" id="BMQK01000003">
    <property type="protein sequence ID" value="GGQ50787.1"/>
    <property type="molecule type" value="Genomic_DNA"/>
</dbReference>
<accession>A0A918EPI4</accession>
<keyword evidence="3" id="KW-1185">Reference proteome</keyword>
<comment type="caution">
    <text evidence="2">The sequence shown here is derived from an EMBL/GenBank/DDBJ whole genome shotgun (WGS) entry which is preliminary data.</text>
</comment>
<feature type="transmembrane region" description="Helical" evidence="1">
    <location>
        <begin position="12"/>
        <end position="31"/>
    </location>
</feature>
<name>A0A918EPI4_9ACTN</name>
<gene>
    <name evidence="2" type="ORF">GCM10010145_19850</name>
</gene>
<reference evidence="2" key="1">
    <citation type="journal article" date="2014" name="Int. J. Syst. Evol. Microbiol.">
        <title>Complete genome sequence of Corynebacterium casei LMG S-19264T (=DSM 44701T), isolated from a smear-ripened cheese.</title>
        <authorList>
            <consortium name="US DOE Joint Genome Institute (JGI-PGF)"/>
            <person name="Walter F."/>
            <person name="Albersmeier A."/>
            <person name="Kalinowski J."/>
            <person name="Ruckert C."/>
        </authorList>
    </citation>
    <scope>NUCLEOTIDE SEQUENCE</scope>
    <source>
        <strain evidence="2">JCM 3131</strain>
    </source>
</reference>
<dbReference type="AlphaFoldDB" id="A0A918EPI4"/>
<sequence>MLLARGTGDGFGAWWWAMGAVAMYAVISYGLQYRARRRRGSLEPARDALHDLKDREDPQPPGKRVASRVIMFCGAAAAGLVAWATSGAVRPVAAAATALAAAVLWAYYDHRTQDRAARR</sequence>
<keyword evidence="1" id="KW-0472">Membrane</keyword>
<proteinExistence type="predicted"/>
<keyword evidence="1" id="KW-0812">Transmembrane</keyword>
<protein>
    <submittedName>
        <fullName evidence="2">Uncharacterized protein</fullName>
    </submittedName>
</protein>
<dbReference type="Proteomes" id="UP000620156">
    <property type="component" value="Unassembled WGS sequence"/>
</dbReference>
<evidence type="ECO:0000313" key="2">
    <source>
        <dbReference type="EMBL" id="GGQ50787.1"/>
    </source>
</evidence>
<feature type="transmembrane region" description="Helical" evidence="1">
    <location>
        <begin position="65"/>
        <end position="85"/>
    </location>
</feature>
<feature type="transmembrane region" description="Helical" evidence="1">
    <location>
        <begin position="91"/>
        <end position="108"/>
    </location>
</feature>
<keyword evidence="1" id="KW-1133">Transmembrane helix</keyword>
<evidence type="ECO:0000313" key="3">
    <source>
        <dbReference type="Proteomes" id="UP000620156"/>
    </source>
</evidence>
<evidence type="ECO:0000256" key="1">
    <source>
        <dbReference type="SAM" id="Phobius"/>
    </source>
</evidence>
<reference evidence="2" key="2">
    <citation type="submission" date="2020-09" db="EMBL/GenBank/DDBJ databases">
        <authorList>
            <person name="Sun Q."/>
            <person name="Ohkuma M."/>
        </authorList>
    </citation>
    <scope>NUCLEOTIDE SEQUENCE</scope>
    <source>
        <strain evidence="2">JCM 3131</strain>
    </source>
</reference>